<evidence type="ECO:0000313" key="1">
    <source>
        <dbReference type="EMBL" id="AVH59952.1"/>
    </source>
</evidence>
<evidence type="ECO:0000313" key="2">
    <source>
        <dbReference type="Proteomes" id="UP000238413"/>
    </source>
</evidence>
<proteinExistence type="predicted"/>
<dbReference type="EMBL" id="CP026652">
    <property type="protein sequence ID" value="AVH59952.1"/>
    <property type="molecule type" value="Genomic_DNA"/>
</dbReference>
<name>A0ABN5I9T9_9ACTN</name>
<sequence length="83" mass="9113">MTDQPTARQRLLDAMRARTCFCGADSCQNAEPLVDAYAHELAEQQRHNFGIGDAPVKAHCDPACDFCRGVSSAADFIDPETQR</sequence>
<dbReference type="RefSeq" id="WP_099500332.1">
    <property type="nucleotide sequence ID" value="NZ_CP026652.1"/>
</dbReference>
<reference evidence="1 2" key="1">
    <citation type="submission" date="2018-02" db="EMBL/GenBank/DDBJ databases">
        <title>Complete genome sequence of Streptomyces dengpaensis, the producer of angucyclines.</title>
        <authorList>
            <person name="Yumei L."/>
        </authorList>
    </citation>
    <scope>NUCLEOTIDE SEQUENCE [LARGE SCALE GENOMIC DNA]</scope>
    <source>
        <strain evidence="1 2">XZHG99</strain>
    </source>
</reference>
<organism evidence="1 2">
    <name type="scientific">Streptomyces dengpaensis</name>
    <dbReference type="NCBI Taxonomy" id="2049881"/>
    <lineage>
        <taxon>Bacteria</taxon>
        <taxon>Bacillati</taxon>
        <taxon>Actinomycetota</taxon>
        <taxon>Actinomycetes</taxon>
        <taxon>Kitasatosporales</taxon>
        <taxon>Streptomycetaceae</taxon>
        <taxon>Streptomyces</taxon>
    </lineage>
</organism>
<protein>
    <submittedName>
        <fullName evidence="1">Uncharacterized protein</fullName>
    </submittedName>
</protein>
<keyword evidence="2" id="KW-1185">Reference proteome</keyword>
<accession>A0ABN5I9T9</accession>
<gene>
    <name evidence="1" type="ORF">C4B68_33925</name>
</gene>
<dbReference type="Proteomes" id="UP000238413">
    <property type="component" value="Chromosome"/>
</dbReference>